<dbReference type="InterPro" id="IPR041796">
    <property type="entry name" value="Mre11_N"/>
</dbReference>
<dbReference type="RefSeq" id="WP_055258305.1">
    <property type="nucleotide sequence ID" value="NZ_CABIXL010000003.1"/>
</dbReference>
<proteinExistence type="inferred from homology"/>
<dbReference type="CDD" id="cd00840">
    <property type="entry name" value="MPP_Mre11_N"/>
    <property type="match status" value="1"/>
</dbReference>
<keyword evidence="7" id="KW-0233">DNA recombination</keyword>
<dbReference type="NCBIfam" id="TIGR00619">
    <property type="entry name" value="sbcd"/>
    <property type="match status" value="1"/>
</dbReference>
<dbReference type="InterPro" id="IPR004593">
    <property type="entry name" value="SbcD"/>
</dbReference>
<evidence type="ECO:0000259" key="8">
    <source>
        <dbReference type="Pfam" id="PF00149"/>
    </source>
</evidence>
<keyword evidence="6 7" id="KW-0269">Exonuclease</keyword>
<evidence type="ECO:0000256" key="4">
    <source>
        <dbReference type="ARBA" id="ARBA00022722"/>
    </source>
</evidence>
<evidence type="ECO:0000256" key="6">
    <source>
        <dbReference type="ARBA" id="ARBA00022839"/>
    </source>
</evidence>
<dbReference type="Gene3D" id="3.60.21.10">
    <property type="match status" value="1"/>
</dbReference>
<protein>
    <recommendedName>
        <fullName evidence="3 7">Nuclease SbcCD subunit D</fullName>
    </recommendedName>
</protein>
<dbReference type="PANTHER" id="PTHR30337:SF0">
    <property type="entry name" value="NUCLEASE SBCCD SUBUNIT D"/>
    <property type="match status" value="1"/>
</dbReference>
<evidence type="ECO:0000256" key="1">
    <source>
        <dbReference type="ARBA" id="ARBA00010555"/>
    </source>
</evidence>
<feature type="domain" description="Calcineurin-like phosphoesterase" evidence="8">
    <location>
        <begin position="1"/>
        <end position="240"/>
    </location>
</feature>
<organism evidence="10 11">
    <name type="scientific">Sarcina ventriculi</name>
    <name type="common">Clostridium ventriculi</name>
    <dbReference type="NCBI Taxonomy" id="1267"/>
    <lineage>
        <taxon>Bacteria</taxon>
        <taxon>Bacillati</taxon>
        <taxon>Bacillota</taxon>
        <taxon>Clostridia</taxon>
        <taxon>Eubacteriales</taxon>
        <taxon>Clostridiaceae</taxon>
        <taxon>Sarcina</taxon>
    </lineage>
</organism>
<gene>
    <name evidence="7 10" type="primary">sbcD</name>
    <name evidence="10" type="ORF">ERS852473_01027</name>
</gene>
<dbReference type="SUPFAM" id="SSF56300">
    <property type="entry name" value="Metallo-dependent phosphatases"/>
    <property type="match status" value="1"/>
</dbReference>
<keyword evidence="7" id="KW-0235">DNA replication</keyword>
<evidence type="ECO:0000256" key="7">
    <source>
        <dbReference type="RuleBase" id="RU363069"/>
    </source>
</evidence>
<evidence type="ECO:0000259" key="9">
    <source>
        <dbReference type="Pfam" id="PF12320"/>
    </source>
</evidence>
<evidence type="ECO:0000313" key="11">
    <source>
        <dbReference type="Proteomes" id="UP000095488"/>
    </source>
</evidence>
<keyword evidence="5 7" id="KW-0378">Hydrolase</keyword>
<keyword evidence="4 7" id="KW-0540">Nuclease</keyword>
<evidence type="ECO:0000313" key="10">
    <source>
        <dbReference type="EMBL" id="CUN76440.1"/>
    </source>
</evidence>
<evidence type="ECO:0000256" key="3">
    <source>
        <dbReference type="ARBA" id="ARBA00013365"/>
    </source>
</evidence>
<sequence length="408" mass="47256">MRILHTADWHLGKSLEKRSRIDEQKKFLDDFIEIAKENDIDLVIIAGDIYDSSNPPAIAEKMFYDTLKKISDNGKRLILIIAGNHDNPERLVASAPLAREHGIIMIGTLKTIIDTGNYGRHKIINSGEGFIEVEINGEKAVILTVPYLSEKRLNEVLYKDMDSDEERIKSYSDRVFSLFDSLKDNYREDTINLLVSHLYAMGSEEGGSERSIQLGGSYIVNCECFPKEAQYIALGHVHKPQLVPGTNKKARYSGSPIHYNKKEISYNKKCFVVDVKANEEANVKEVYFKVYKPIEIWKCENFDDALLKCEENKDRECWVYLEIKVDRYMREDEIKKLKELKKDILEITPIIENIHRDDESAISLSEKSFEELFIDFYKKERMGEPDKEIIDLFLNLVYEEENGENETN</sequence>
<dbReference type="Pfam" id="PF00149">
    <property type="entry name" value="Metallophos"/>
    <property type="match status" value="1"/>
</dbReference>
<comment type="subunit">
    <text evidence="2 7">Heterodimer of SbcC and SbcD.</text>
</comment>
<name>A0ABP2ANZ2_SARVE</name>
<dbReference type="InterPro" id="IPR029052">
    <property type="entry name" value="Metallo-depent_PP-like"/>
</dbReference>
<comment type="similarity">
    <text evidence="1 7">Belongs to the SbcD family.</text>
</comment>
<dbReference type="InterPro" id="IPR050535">
    <property type="entry name" value="DNA_Repair-Maintenance_Comp"/>
</dbReference>
<comment type="caution">
    <text evidence="10">The sequence shown here is derived from an EMBL/GenBank/DDBJ whole genome shotgun (WGS) entry which is preliminary data.</text>
</comment>
<keyword evidence="11" id="KW-1185">Reference proteome</keyword>
<reference evidence="10 11" key="1">
    <citation type="submission" date="2015-09" db="EMBL/GenBank/DDBJ databases">
        <authorList>
            <consortium name="Pathogen Informatics"/>
            <person name="Wu L."/>
            <person name="Ma J."/>
        </authorList>
    </citation>
    <scope>NUCLEOTIDE SEQUENCE [LARGE SCALE GENOMIC DNA]</scope>
    <source>
        <strain evidence="10 11">2789STDY5834858</strain>
    </source>
</reference>
<dbReference type="InterPro" id="IPR004843">
    <property type="entry name" value="Calcineurin-like_PHP"/>
</dbReference>
<keyword evidence="7" id="KW-0255">Endonuclease</keyword>
<evidence type="ECO:0000256" key="2">
    <source>
        <dbReference type="ARBA" id="ARBA00011322"/>
    </source>
</evidence>
<accession>A0ABP2ANZ2</accession>
<dbReference type="InterPro" id="IPR026843">
    <property type="entry name" value="SbcD_C"/>
</dbReference>
<dbReference type="PANTHER" id="PTHR30337">
    <property type="entry name" value="COMPONENT OF ATP-DEPENDENT DSDNA EXONUCLEASE"/>
    <property type="match status" value="1"/>
</dbReference>
<dbReference type="EMBL" id="CYZR01000003">
    <property type="protein sequence ID" value="CUN76440.1"/>
    <property type="molecule type" value="Genomic_DNA"/>
</dbReference>
<feature type="domain" description="Nuclease SbcCD subunit D C-terminal" evidence="9">
    <location>
        <begin position="291"/>
        <end position="380"/>
    </location>
</feature>
<comment type="function">
    <text evidence="7">SbcCD cleaves DNA hairpin structures. These structures can inhibit DNA replication and are intermediates in certain DNA recombination reactions. The complex acts as a 3'-&gt;5' double strand exonuclease that can open hairpins. It also has a 5' single-strand endonuclease activity.</text>
</comment>
<evidence type="ECO:0000256" key="5">
    <source>
        <dbReference type="ARBA" id="ARBA00022801"/>
    </source>
</evidence>
<dbReference type="Proteomes" id="UP000095488">
    <property type="component" value="Unassembled WGS sequence"/>
</dbReference>
<dbReference type="Pfam" id="PF12320">
    <property type="entry name" value="SbcD_C"/>
    <property type="match status" value="1"/>
</dbReference>